<keyword evidence="1" id="KW-1185">Reference proteome</keyword>
<sequence>MLTRRKHALMLLESPKDPIEEMTLLSLHDGALLEVLSRLSGADLCAAGLASPRLRALTRTHTSLWRGKRYSGADSHVKDVDGLVDLLRVAPRVTRLQFEIRDDEYAAHFDNLARQSRSLTVACPSAECCATLIEEVGTRLKRLTIHSGLRCGLGSILSSLRHTPSLVELAVYMDSYLERCDFRWPQSLVLSQLRNVVLRFGVDEFADLGILYFIVEPHPTLLEALRSLLLAHRRQLLHVQLFTSHLLPLLDSCPSRLERLTVLVDLAGGGAEGAAGLRRMRGLKHLAVMLTDDDPAILEETLRYCRCALEGLSVAGCNDEMLRALGRMGLASVKHLELLTGLFQEPWGVESLDVALAGLPNLVYLTVVRLLNVRPFELLRHLSAASIPNLCLIVFPDNFNAAASYSPTDYPGFGDCHDLVRRAPKQLHVAVKLEGDRRILFFRHSVAKSAVAVCQVCAETEDDEIDGKVFIDQYVQVQ</sequence>
<dbReference type="RefSeq" id="XP_026285337.2">
    <property type="nucleotide sequence ID" value="XM_026429552.2"/>
</dbReference>
<evidence type="ECO:0000313" key="3">
    <source>
        <dbReference type="RefSeq" id="XP_026285337.2"/>
    </source>
</evidence>
<dbReference type="GeneID" id="113211234"/>
<evidence type="ECO:0000313" key="1">
    <source>
        <dbReference type="Proteomes" id="UP000504606"/>
    </source>
</evidence>
<name>A0A6J1T3W5_FRAOC</name>
<dbReference type="KEGG" id="foc:113211234"/>
<accession>A0A6J1T3W5</accession>
<protein>
    <submittedName>
        <fullName evidence="2 3">Uncharacterized protein LOC113211234</fullName>
    </submittedName>
</protein>
<reference evidence="2 3" key="1">
    <citation type="submission" date="2025-04" db="UniProtKB">
        <authorList>
            <consortium name="RefSeq"/>
        </authorList>
    </citation>
    <scope>IDENTIFICATION</scope>
    <source>
        <tissue evidence="2 3">Whole organism</tissue>
    </source>
</reference>
<dbReference type="SUPFAM" id="SSF81383">
    <property type="entry name" value="F-box domain"/>
    <property type="match status" value="1"/>
</dbReference>
<dbReference type="InterPro" id="IPR036047">
    <property type="entry name" value="F-box-like_dom_sf"/>
</dbReference>
<evidence type="ECO:0000313" key="2">
    <source>
        <dbReference type="RefSeq" id="XP_026285336.2"/>
    </source>
</evidence>
<dbReference type="RefSeq" id="XP_026285336.2">
    <property type="nucleotide sequence ID" value="XM_026429551.2"/>
</dbReference>
<gene>
    <name evidence="2 3" type="primary">LOC113211234</name>
</gene>
<dbReference type="AlphaFoldDB" id="A0A6J1T3W5"/>
<dbReference type="Proteomes" id="UP000504606">
    <property type="component" value="Unplaced"/>
</dbReference>
<proteinExistence type="predicted"/>
<organism evidence="1 2">
    <name type="scientific">Frankliniella occidentalis</name>
    <name type="common">Western flower thrips</name>
    <name type="synonym">Euthrips occidentalis</name>
    <dbReference type="NCBI Taxonomy" id="133901"/>
    <lineage>
        <taxon>Eukaryota</taxon>
        <taxon>Metazoa</taxon>
        <taxon>Ecdysozoa</taxon>
        <taxon>Arthropoda</taxon>
        <taxon>Hexapoda</taxon>
        <taxon>Insecta</taxon>
        <taxon>Pterygota</taxon>
        <taxon>Neoptera</taxon>
        <taxon>Paraneoptera</taxon>
        <taxon>Thysanoptera</taxon>
        <taxon>Terebrantia</taxon>
        <taxon>Thripoidea</taxon>
        <taxon>Thripidae</taxon>
        <taxon>Frankliniella</taxon>
    </lineage>
</organism>